<dbReference type="GO" id="GO:0080090">
    <property type="term" value="P:regulation of primary metabolic process"/>
    <property type="evidence" value="ECO:0007669"/>
    <property type="project" value="UniProtKB-ARBA"/>
</dbReference>
<evidence type="ECO:0000256" key="3">
    <source>
        <dbReference type="ARBA" id="ARBA00023015"/>
    </source>
</evidence>
<dbReference type="InterPro" id="IPR001005">
    <property type="entry name" value="SANT/Myb"/>
</dbReference>
<accession>A0A9D4VHV1</accession>
<evidence type="ECO:0000256" key="7">
    <source>
        <dbReference type="ARBA" id="ARBA00062314"/>
    </source>
</evidence>
<evidence type="ECO:0000256" key="5">
    <source>
        <dbReference type="ARBA" id="ARBA00023163"/>
    </source>
</evidence>
<evidence type="ECO:0000259" key="9">
    <source>
        <dbReference type="PROSITE" id="PS50090"/>
    </source>
</evidence>
<keyword evidence="4" id="KW-0238">DNA-binding</keyword>
<keyword evidence="2" id="KW-0677">Repeat</keyword>
<evidence type="ECO:0000313" key="12">
    <source>
        <dbReference type="Proteomes" id="UP001058974"/>
    </source>
</evidence>
<gene>
    <name evidence="11" type="ORF">KIW84_071065</name>
</gene>
<organism evidence="11 12">
    <name type="scientific">Pisum sativum</name>
    <name type="common">Garden pea</name>
    <name type="synonym">Lathyrus oleraceus</name>
    <dbReference type="NCBI Taxonomy" id="3888"/>
    <lineage>
        <taxon>Eukaryota</taxon>
        <taxon>Viridiplantae</taxon>
        <taxon>Streptophyta</taxon>
        <taxon>Embryophyta</taxon>
        <taxon>Tracheophyta</taxon>
        <taxon>Spermatophyta</taxon>
        <taxon>Magnoliopsida</taxon>
        <taxon>eudicotyledons</taxon>
        <taxon>Gunneridae</taxon>
        <taxon>Pentapetalae</taxon>
        <taxon>rosids</taxon>
        <taxon>fabids</taxon>
        <taxon>Fabales</taxon>
        <taxon>Fabaceae</taxon>
        <taxon>Papilionoideae</taxon>
        <taxon>50 kb inversion clade</taxon>
        <taxon>NPAAA clade</taxon>
        <taxon>Hologalegina</taxon>
        <taxon>IRL clade</taxon>
        <taxon>Fabeae</taxon>
        <taxon>Lathyrus</taxon>
    </lineage>
</organism>
<feature type="region of interest" description="Disordered" evidence="8">
    <location>
        <begin position="119"/>
        <end position="140"/>
    </location>
</feature>
<name>A0A9D4VHV1_PEA</name>
<dbReference type="InterPro" id="IPR017930">
    <property type="entry name" value="Myb_dom"/>
</dbReference>
<feature type="domain" description="HTH myb-type" evidence="10">
    <location>
        <begin position="62"/>
        <end position="116"/>
    </location>
</feature>
<dbReference type="FunFam" id="1.10.10.60:FF:000001">
    <property type="entry name" value="MYB-related transcription factor"/>
    <property type="match status" value="1"/>
</dbReference>
<keyword evidence="12" id="KW-1185">Reference proteome</keyword>
<evidence type="ECO:0000256" key="2">
    <source>
        <dbReference type="ARBA" id="ARBA00022737"/>
    </source>
</evidence>
<dbReference type="SMART" id="SM00717">
    <property type="entry name" value="SANT"/>
    <property type="match status" value="2"/>
</dbReference>
<sequence length="335" mass="36295">MARSPCCEKQHTNKGAWSKEEDERLIKYIKSHGEGCWRSLPKAAGLARCGKSCRLRWINYLRPDLKRGNFTREEDELIIRLHNEVGNKWSQIAQQLKGRTDNEIKNYWNTHIKRKLYGRGVDPSTHKPLKPASTSAVAGASTSSTTTASAVASSTNLINKPTVIPVVPTTSGSSVSHKSLNTKSVFPLFSFNGGLDKKLVVTDSGCGFLDKKLVVTDSDCGFLDKKFVVTDSGCGGVEDSVSNTSSGVTIEETPYPPQINLELSLAPPFQQPQAVAPSQGVCLCNQALGFHGNGPCCCMNTRPTTNGVSAAAPPPTTTGTGNDFFRFFGARFMKF</sequence>
<dbReference type="CDD" id="cd00167">
    <property type="entry name" value="SANT"/>
    <property type="match status" value="2"/>
</dbReference>
<dbReference type="AlphaFoldDB" id="A0A9D4VHV1"/>
<dbReference type="PROSITE" id="PS51294">
    <property type="entry name" value="HTH_MYB"/>
    <property type="match status" value="2"/>
</dbReference>
<dbReference type="OrthoDB" id="1423805at2759"/>
<dbReference type="EMBL" id="JAMSHJ010000007">
    <property type="protein sequence ID" value="KAI5383940.1"/>
    <property type="molecule type" value="Genomic_DNA"/>
</dbReference>
<evidence type="ECO:0000256" key="1">
    <source>
        <dbReference type="ARBA" id="ARBA00004123"/>
    </source>
</evidence>
<comment type="caution">
    <text evidence="11">The sequence shown here is derived from an EMBL/GenBank/DDBJ whole genome shotgun (WGS) entry which is preliminary data.</text>
</comment>
<dbReference type="InterPro" id="IPR009057">
    <property type="entry name" value="Homeodomain-like_sf"/>
</dbReference>
<keyword evidence="5" id="KW-0804">Transcription</keyword>
<dbReference type="PROSITE" id="PS50090">
    <property type="entry name" value="MYB_LIKE"/>
    <property type="match status" value="2"/>
</dbReference>
<dbReference type="InterPro" id="IPR015495">
    <property type="entry name" value="Myb_TF_plants"/>
</dbReference>
<protein>
    <submittedName>
        <fullName evidence="11">Uncharacterized protein</fullName>
    </submittedName>
</protein>
<evidence type="ECO:0000259" key="10">
    <source>
        <dbReference type="PROSITE" id="PS51294"/>
    </source>
</evidence>
<proteinExistence type="predicted"/>
<keyword evidence="6" id="KW-0539">Nucleus</keyword>
<dbReference type="SUPFAM" id="SSF46689">
    <property type="entry name" value="Homeodomain-like"/>
    <property type="match status" value="1"/>
</dbReference>
<evidence type="ECO:0000256" key="6">
    <source>
        <dbReference type="ARBA" id="ARBA00023242"/>
    </source>
</evidence>
<dbReference type="GO" id="GO:0051707">
    <property type="term" value="P:response to other organism"/>
    <property type="evidence" value="ECO:0007669"/>
    <property type="project" value="UniProtKB-ARBA"/>
</dbReference>
<evidence type="ECO:0000256" key="4">
    <source>
        <dbReference type="ARBA" id="ARBA00023125"/>
    </source>
</evidence>
<keyword evidence="3" id="KW-0805">Transcription regulation</keyword>
<evidence type="ECO:0000313" key="11">
    <source>
        <dbReference type="EMBL" id="KAI5383940.1"/>
    </source>
</evidence>
<feature type="domain" description="HTH myb-type" evidence="10">
    <location>
        <begin position="9"/>
        <end position="61"/>
    </location>
</feature>
<comment type="subunit">
    <text evidence="7">Can form complexes with MYC2, MYC3 or MYC4.</text>
</comment>
<comment type="subcellular location">
    <subcellularLocation>
        <location evidence="1">Nucleus</location>
    </subcellularLocation>
</comment>
<reference evidence="11 12" key="1">
    <citation type="journal article" date="2022" name="Nat. Genet.">
        <title>Improved pea reference genome and pan-genome highlight genomic features and evolutionary characteristics.</title>
        <authorList>
            <person name="Yang T."/>
            <person name="Liu R."/>
            <person name="Luo Y."/>
            <person name="Hu S."/>
            <person name="Wang D."/>
            <person name="Wang C."/>
            <person name="Pandey M.K."/>
            <person name="Ge S."/>
            <person name="Xu Q."/>
            <person name="Li N."/>
            <person name="Li G."/>
            <person name="Huang Y."/>
            <person name="Saxena R.K."/>
            <person name="Ji Y."/>
            <person name="Li M."/>
            <person name="Yan X."/>
            <person name="He Y."/>
            <person name="Liu Y."/>
            <person name="Wang X."/>
            <person name="Xiang C."/>
            <person name="Varshney R.K."/>
            <person name="Ding H."/>
            <person name="Gao S."/>
            <person name="Zong X."/>
        </authorList>
    </citation>
    <scope>NUCLEOTIDE SEQUENCE [LARGE SCALE GENOMIC DNA]</scope>
    <source>
        <strain evidence="11 12">cv. Zhongwan 6</strain>
    </source>
</reference>
<feature type="domain" description="Myb-like" evidence="9">
    <location>
        <begin position="9"/>
        <end position="61"/>
    </location>
</feature>
<dbReference type="Gene3D" id="1.10.10.60">
    <property type="entry name" value="Homeodomain-like"/>
    <property type="match status" value="2"/>
</dbReference>
<feature type="domain" description="Myb-like" evidence="9">
    <location>
        <begin position="62"/>
        <end position="112"/>
    </location>
</feature>
<dbReference type="Pfam" id="PF00249">
    <property type="entry name" value="Myb_DNA-binding"/>
    <property type="match status" value="2"/>
</dbReference>
<dbReference type="Proteomes" id="UP001058974">
    <property type="component" value="Chromosome 7"/>
</dbReference>
<dbReference type="GO" id="GO:0000976">
    <property type="term" value="F:transcription cis-regulatory region binding"/>
    <property type="evidence" value="ECO:0007669"/>
    <property type="project" value="UniProtKB-ARBA"/>
</dbReference>
<dbReference type="GO" id="GO:0005634">
    <property type="term" value="C:nucleus"/>
    <property type="evidence" value="ECO:0007669"/>
    <property type="project" value="UniProtKB-SubCell"/>
</dbReference>
<dbReference type="Gramene" id="Psat07G0106500-T1">
    <property type="protein sequence ID" value="KAI5383940.1"/>
    <property type="gene ID" value="KIW84_071065"/>
</dbReference>
<dbReference type="PANTHER" id="PTHR47994:SF5">
    <property type="entry name" value="F14D16.11-RELATED"/>
    <property type="match status" value="1"/>
</dbReference>
<dbReference type="FunFam" id="1.10.10.60:FF:000394">
    <property type="entry name" value="MYB transcription factor"/>
    <property type="match status" value="1"/>
</dbReference>
<evidence type="ECO:0000256" key="8">
    <source>
        <dbReference type="SAM" id="MobiDB-lite"/>
    </source>
</evidence>
<dbReference type="PANTHER" id="PTHR47994">
    <property type="entry name" value="F14D16.11-RELATED"/>
    <property type="match status" value="1"/>
</dbReference>